<evidence type="ECO:0000256" key="1">
    <source>
        <dbReference type="SAM" id="MobiDB-lite"/>
    </source>
</evidence>
<reference evidence="3" key="1">
    <citation type="submission" date="2008-09" db="EMBL/GenBank/DDBJ databases">
        <authorList>
            <person name="Eisen J.A."/>
            <person name="Wu M."/>
            <person name="Wu D."/>
            <person name="Nierman W.C."/>
            <person name="Orias E."/>
            <person name="Delcher A.L."/>
            <person name="Salzberg S.L."/>
        </authorList>
    </citation>
    <scope>NUCLEOTIDE SEQUENCE</scope>
    <source>
        <strain evidence="3">SB210</strain>
    </source>
</reference>
<evidence type="ECO:0000313" key="4">
    <source>
        <dbReference type="Proteomes" id="UP000009168"/>
    </source>
</evidence>
<protein>
    <submittedName>
        <fullName evidence="3">Transmembrane protein, putative</fullName>
    </submittedName>
</protein>
<keyword evidence="2" id="KW-0472">Membrane</keyword>
<name>Q235R7_TETTS</name>
<dbReference type="EMBL" id="GG662756">
    <property type="protein sequence ID" value="EAR92289.2"/>
    <property type="molecule type" value="Genomic_DNA"/>
</dbReference>
<keyword evidence="2 3" id="KW-0812">Transmembrane</keyword>
<organism evidence="3 4">
    <name type="scientific">Tetrahymena thermophila (strain SB210)</name>
    <dbReference type="NCBI Taxonomy" id="312017"/>
    <lineage>
        <taxon>Eukaryota</taxon>
        <taxon>Sar</taxon>
        <taxon>Alveolata</taxon>
        <taxon>Ciliophora</taxon>
        <taxon>Intramacronucleata</taxon>
        <taxon>Oligohymenophorea</taxon>
        <taxon>Hymenostomatida</taxon>
        <taxon>Tetrahymenina</taxon>
        <taxon>Tetrahymenidae</taxon>
        <taxon>Tetrahymena</taxon>
    </lineage>
</organism>
<dbReference type="PANTHER" id="PTHR31398:SF0">
    <property type="entry name" value="MEIOTIC NUCLEAR DIVISION PROTEIN 1 HOMOLOG"/>
    <property type="match status" value="1"/>
</dbReference>
<feature type="transmembrane region" description="Helical" evidence="2">
    <location>
        <begin position="20"/>
        <end position="39"/>
    </location>
</feature>
<proteinExistence type="predicted"/>
<sequence length="812" mass="93180">MRNFDVFGKEVLLKYKGQTYNQTALGGLLTIGILVVVILRLNYLIDQINTQQNPQVYQYERQSSQSQSFLITPQNFTFVIGITSDGQNYQQINSQIFNIKSFITIQSTKQNSGSQTPQVNTQQYQVNLQKCTYSDFQIDGVQLDSSKYSNQYCISSNQPIQISGDYTAQNFATLTIQLQKCTGSGCADEQTIQNFIKTNFVEVFISDILVQPSVGSNPFSYYGRLFRVANLYSQTKVANIYFRNNQVDTDKGFLFSSISSKSNPSFSYYDEQVFDFTSDYITSIVLKYEQKKENYYSLSYQKFIGVICELGALIYVLSLVCSPICSFCAKADLCVDLINQCFSFQEIKPSIKTSNDKYKTTNAANNNNNNQNLAELVSEDKESNNKIPVMSVFANIPKKESLRINSLNENKVKSILKQKETQVQSSQPSAESMHSSSDKNEELKQLLEQIREYNQAKEQLEKKKPLIKGSKEQKQKLMESIKAKQLRDNIKKTQIKISEVLKKQNNSFKCNFTEYVKSYFFTNPKTKIIDKTVKQLNQNLDVQMIMSKLTEIDYLKKILLNEDQQALFQFLPKANLNYSIVQNEVIFHNSSSGEKSMPEYYQEEYEKLKRGIDSYKNLMNQDQLQMVDNNLLKIIDPSYMSLFKDLCDRKKSVTITAAPTPPEQLRNGPSILIHKVSSQHLLLNPQKKPNKKMLNSPQFSSQQEQPQIVIFQQQQQSLCLPENMLTRQIEVVQSKRQSISTPQNTTAQLAFPSQIENDFSHDFISQVDQEANSNHNYLHSILEENLKYHSTSGIIQKPYLTNEPDVTLKNNQ</sequence>
<dbReference type="GO" id="GO:0005634">
    <property type="term" value="C:nucleus"/>
    <property type="evidence" value="ECO:0007669"/>
    <property type="project" value="TreeGrafter"/>
</dbReference>
<gene>
    <name evidence="3" type="ORF">TTHERM_01137200</name>
</gene>
<dbReference type="AlphaFoldDB" id="Q235R7"/>
<keyword evidence="2" id="KW-1133">Transmembrane helix</keyword>
<dbReference type="InParanoid" id="Q235R7"/>
<evidence type="ECO:0000256" key="2">
    <source>
        <dbReference type="SAM" id="Phobius"/>
    </source>
</evidence>
<dbReference type="RefSeq" id="XP_001012534.2">
    <property type="nucleotide sequence ID" value="XM_001012534.2"/>
</dbReference>
<feature type="region of interest" description="Disordered" evidence="1">
    <location>
        <begin position="418"/>
        <end position="442"/>
    </location>
</feature>
<accession>Q235R7</accession>
<keyword evidence="4" id="KW-1185">Reference proteome</keyword>
<dbReference type="PANTHER" id="PTHR31398">
    <property type="entry name" value="MEIOTIC NUCLEAR DIVISION PROTEIN 1 HOMOLOG"/>
    <property type="match status" value="1"/>
</dbReference>
<dbReference type="HOGENOM" id="CLU_558399_0_0_1"/>
<evidence type="ECO:0000313" key="3">
    <source>
        <dbReference type="EMBL" id="EAR92289.2"/>
    </source>
</evidence>
<dbReference type="GeneID" id="7845239"/>
<feature type="compositionally biased region" description="Polar residues" evidence="1">
    <location>
        <begin position="421"/>
        <end position="435"/>
    </location>
</feature>
<reference evidence="3" key="2">
    <citation type="submission" date="2014-02" db="EMBL/GenBank/DDBJ databases">
        <title>Annotation update of Tetrahymena thermophila SB210.</title>
        <authorList>
            <person name="Bidwell S."/>
            <person name="Michalis H.M."/>
            <person name="Zafar N."/>
            <person name="Joardar V."/>
            <person name="Miao W."/>
            <person name="Russ C."/>
            <person name="Eisen J."/>
            <person name="Wu M."/>
            <person name="Wu D."/>
            <person name="Nierman W."/>
            <person name="Orias E."/>
            <person name="Delcher A."/>
            <person name="Salzberg S."/>
            <person name="Coyne R."/>
        </authorList>
    </citation>
    <scope>NUCLEOTIDE SEQUENCE</scope>
    <source>
        <strain evidence="3">SB210</strain>
    </source>
</reference>
<dbReference type="Proteomes" id="UP000009168">
    <property type="component" value="Unassembled WGS sequence"/>
</dbReference>
<dbReference type="KEGG" id="tet:TTHERM_01137200"/>
<dbReference type="GO" id="GO:0007131">
    <property type="term" value="P:reciprocal meiotic recombination"/>
    <property type="evidence" value="ECO:0007669"/>
    <property type="project" value="TreeGrafter"/>
</dbReference>